<dbReference type="Proteomes" id="UP000049472">
    <property type="component" value="Unassembled WGS sequence"/>
</dbReference>
<organism evidence="1 2">
    <name type="scientific">Agathobacter rectalis</name>
    <dbReference type="NCBI Taxonomy" id="39491"/>
    <lineage>
        <taxon>Bacteria</taxon>
        <taxon>Bacillati</taxon>
        <taxon>Bacillota</taxon>
        <taxon>Clostridia</taxon>
        <taxon>Lachnospirales</taxon>
        <taxon>Lachnospiraceae</taxon>
        <taxon>Agathobacter</taxon>
    </lineage>
</organism>
<evidence type="ECO:0000313" key="2">
    <source>
        <dbReference type="Proteomes" id="UP000049472"/>
    </source>
</evidence>
<keyword evidence="2" id="KW-1185">Reference proteome</keyword>
<dbReference type="EMBL" id="CVRQ01000079">
    <property type="protein sequence ID" value="CRL42657.1"/>
    <property type="molecule type" value="Genomic_DNA"/>
</dbReference>
<name>A0A0M6X132_9FIRM</name>
<reference evidence="2" key="1">
    <citation type="submission" date="2015-05" db="EMBL/GenBank/DDBJ databases">
        <authorList>
            <consortium name="Pathogen Informatics"/>
        </authorList>
    </citation>
    <scope>NUCLEOTIDE SEQUENCE [LARGE SCALE GENOMIC DNA]</scope>
    <source>
        <strain evidence="2">T1-815</strain>
    </source>
</reference>
<protein>
    <submittedName>
        <fullName evidence="1">Uncharacterized protein</fullName>
    </submittedName>
</protein>
<gene>
    <name evidence="1" type="ORF">T1815_28831</name>
</gene>
<dbReference type="RefSeq" id="WP_055062859.1">
    <property type="nucleotide sequence ID" value="NZ_CVRQ01000079.1"/>
</dbReference>
<evidence type="ECO:0000313" key="1">
    <source>
        <dbReference type="EMBL" id="CRL42657.1"/>
    </source>
</evidence>
<accession>A0A0M6X132</accession>
<dbReference type="AlphaFoldDB" id="A0A0M6X132"/>
<proteinExistence type="predicted"/>
<sequence length="191" mass="19763">MSINKVVYGGKTLIDLTGDTVTADKILKGFTSHGKDGDLLTGTCTYDVDSSDATAAVAEILKGKTSYVRGKKLTGTMPNNGAVAGTITTLDGDYVVPQGYHDGSGKVSIDTTEKAKLVAKNIREGITILGVVGEMSGSEGMKPQAKVITPSNTEQTILPDKGYNCLSQVTVAKIPYVESENAAGGTTVTIG</sequence>